<evidence type="ECO:0000313" key="3">
    <source>
        <dbReference type="EMBL" id="CAH7666729.1"/>
    </source>
</evidence>
<feature type="signal peptide" evidence="2">
    <location>
        <begin position="1"/>
        <end position="18"/>
    </location>
</feature>
<dbReference type="EMBL" id="CALTRL010000147">
    <property type="protein sequence ID" value="CAH7666729.1"/>
    <property type="molecule type" value="Genomic_DNA"/>
</dbReference>
<evidence type="ECO:0000256" key="1">
    <source>
        <dbReference type="SAM" id="MobiDB-lite"/>
    </source>
</evidence>
<reference evidence="3" key="1">
    <citation type="submission" date="2022-06" db="EMBL/GenBank/DDBJ databases">
        <authorList>
            <consortium name="SYNGENTA / RWTH Aachen University"/>
        </authorList>
    </citation>
    <scope>NUCLEOTIDE SEQUENCE</scope>
</reference>
<organism evidence="3 4">
    <name type="scientific">Phakopsora pachyrhizi</name>
    <name type="common">Asian soybean rust disease fungus</name>
    <dbReference type="NCBI Taxonomy" id="170000"/>
    <lineage>
        <taxon>Eukaryota</taxon>
        <taxon>Fungi</taxon>
        <taxon>Dikarya</taxon>
        <taxon>Basidiomycota</taxon>
        <taxon>Pucciniomycotina</taxon>
        <taxon>Pucciniomycetes</taxon>
        <taxon>Pucciniales</taxon>
        <taxon>Phakopsoraceae</taxon>
        <taxon>Phakopsora</taxon>
    </lineage>
</organism>
<feature type="chain" id="PRO_5043998448" evidence="2">
    <location>
        <begin position="19"/>
        <end position="972"/>
    </location>
</feature>
<sequence>MLVLFLTILFSFTSSYWSYVPEGVLGLADGDLQIRRFAHPPDEQDFAWHIGDNHHHYQLDLFQSDPQSSIVAQTQQSQTSSFQQPLTFSSEILEQILNDYPEDLINQPHQLTGDPWINSGNHREDDPHQHNSGIHLPQQENWAEYFHHPSDSVPIVHTEINHFNPPNHIVPNYQHMNGQTGNFWTQPLLQDQSIEGSNLPRSHISSPGREENLINGIVENNHLIKPSNVPNVFGNNISSNNLSSRVDSIHDTESNWIQDFENNNHGGPVDHEKLTLGLPGVNFFHGNHMNHPNYGPGGFGEKNVFDHSSPESDINFEIFLNNLIHSPPHLVQENENGDSGFVKSHESDPLGVVTQSAHSKNFGFEVEKTLKSDSNSDAPVSNDPLSAIEKIRGLIPNLKPHNNYLYFNPDIDILGQSGGFFLNNVASLSSQEKSEHENNMLMEERTLSKKRKHLDPQRFGVNNIQDLTPQFESFRKYIEENLEPGSSDSNSQSTIIELPKNLNPRENRKLKNRIDPISQEPEEFKTDPLNNGKKPRIKSRKSLEKSGEKIAGSKKRNEQIYSYQKVNSKSPRLGFFGRHHVVEEPSKITAESMFLKEVKDWEMNVFKKPRRVVNANFFFPKKFSTTGRKKPLISAENYATNNIFYNSEIGEVNNIKDKQLQDLITEGNILFNSIFFQQIIEKVKRIDDIFLKSALVTFFVPIRERLVQKKTDVFFIPTDEVSSFFHSGTYLRLDNDKYDKLLQEGDSEKVESEVFKLPKKILDWIENLSKQSKSYQTNRFVINKISWSKRKLVITDIRRKFLENSFAIIKVLGNSEEEIINQFKKKRDRAVEIIDDILVNVDFRSGKSRDIKIETGNKESDLNINKAINKAGNNLMSENTRNQGNKEILLTTEKEQLIKILSDYFKRNILVYYNRVPIVTKIILYWLKITHESILSKLNIEPIGDHQKIFLTFWKRFFSIIRMLDHYKYIQC</sequence>
<dbReference type="AlphaFoldDB" id="A0AAV0AF35"/>
<keyword evidence="2" id="KW-0732">Signal</keyword>
<protein>
    <submittedName>
        <fullName evidence="3">Uncharacterized protein</fullName>
    </submittedName>
</protein>
<feature type="compositionally biased region" description="Basic and acidic residues" evidence="1">
    <location>
        <begin position="503"/>
        <end position="514"/>
    </location>
</feature>
<accession>A0AAV0AF35</accession>
<evidence type="ECO:0000256" key="2">
    <source>
        <dbReference type="SAM" id="SignalP"/>
    </source>
</evidence>
<dbReference type="Proteomes" id="UP001153365">
    <property type="component" value="Unassembled WGS sequence"/>
</dbReference>
<name>A0AAV0AF35_PHAPC</name>
<evidence type="ECO:0000313" key="4">
    <source>
        <dbReference type="Proteomes" id="UP001153365"/>
    </source>
</evidence>
<feature type="compositionally biased region" description="Polar residues" evidence="1">
    <location>
        <begin position="484"/>
        <end position="495"/>
    </location>
</feature>
<keyword evidence="4" id="KW-1185">Reference proteome</keyword>
<feature type="region of interest" description="Disordered" evidence="1">
    <location>
        <begin position="482"/>
        <end position="556"/>
    </location>
</feature>
<proteinExistence type="predicted"/>
<comment type="caution">
    <text evidence="3">The sequence shown here is derived from an EMBL/GenBank/DDBJ whole genome shotgun (WGS) entry which is preliminary data.</text>
</comment>
<gene>
    <name evidence="3" type="ORF">PPACK8108_LOCUS1081</name>
</gene>